<dbReference type="Proteomes" id="UP001058682">
    <property type="component" value="Chromosome"/>
</dbReference>
<dbReference type="PANTHER" id="PTHR47505:SF1">
    <property type="entry name" value="DNA UTILIZATION PROTEIN YHGH"/>
    <property type="match status" value="1"/>
</dbReference>
<protein>
    <submittedName>
        <fullName evidence="3">ComF family protein</fullName>
    </submittedName>
</protein>
<accession>A0AAE9SIF8</accession>
<dbReference type="InterPro" id="IPR051910">
    <property type="entry name" value="ComF/GntX_DNA_util-trans"/>
</dbReference>
<feature type="domain" description="Phosphoribosyltransferase" evidence="2">
    <location>
        <begin position="240"/>
        <end position="284"/>
    </location>
</feature>
<reference evidence="3" key="1">
    <citation type="submission" date="2019-04" db="EMBL/GenBank/DDBJ databases">
        <title>Whole genome sequencing of oral phylogroup 2 treponemes.</title>
        <authorList>
            <person name="Chan Y."/>
            <person name="Zeng H.H."/>
            <person name="Yu X.L."/>
            <person name="Leung W.K."/>
            <person name="Watt R.M."/>
        </authorList>
    </citation>
    <scope>NUCLEOTIDE SEQUENCE</scope>
    <source>
        <strain evidence="3">OMZ 835</strain>
    </source>
</reference>
<dbReference type="RefSeq" id="WP_255818633.1">
    <property type="nucleotide sequence ID" value="NZ_CP038804.1"/>
</dbReference>
<dbReference type="Gene3D" id="3.40.50.2020">
    <property type="match status" value="1"/>
</dbReference>
<gene>
    <name evidence="3" type="ORF">E4N74_01890</name>
</gene>
<proteinExistence type="inferred from homology"/>
<comment type="similarity">
    <text evidence="1">Belongs to the ComF/GntX family.</text>
</comment>
<dbReference type="Pfam" id="PF00156">
    <property type="entry name" value="Pribosyltran"/>
    <property type="match status" value="1"/>
</dbReference>
<sequence>MIKKIKLRALTYLRNIYARIICPQVCFFCGEETGTGIPLCSKCLQKEITEPVLFRLKNPEKFCSSCGKILISEKELCTGCRAKLREKENLRTEEREKTEKRKEDSTKPISVQSDFLKKVYTIYPYKGRGGEVLRLWKNQNMRGFAGIYASALASFIEGVPELQHIPMVPVPPRPKKIKTKGWDQIEDMSLYLEHIYNLPILRCLKRRDGASQKSLSKEKRASNLKGKIFLKRQRSFLKSKNSKQPLPEKLIILDDVMTTGATLNFCAEALKEGGCKEVIGLCLFFD</sequence>
<evidence type="ECO:0000313" key="3">
    <source>
        <dbReference type="EMBL" id="UTY32896.1"/>
    </source>
</evidence>
<dbReference type="EMBL" id="CP038804">
    <property type="protein sequence ID" value="UTY32896.1"/>
    <property type="molecule type" value="Genomic_DNA"/>
</dbReference>
<evidence type="ECO:0000256" key="1">
    <source>
        <dbReference type="ARBA" id="ARBA00008007"/>
    </source>
</evidence>
<dbReference type="SUPFAM" id="SSF53271">
    <property type="entry name" value="PRTase-like"/>
    <property type="match status" value="1"/>
</dbReference>
<dbReference type="PANTHER" id="PTHR47505">
    <property type="entry name" value="DNA UTILIZATION PROTEIN YHGH"/>
    <property type="match status" value="1"/>
</dbReference>
<evidence type="ECO:0000259" key="2">
    <source>
        <dbReference type="Pfam" id="PF00156"/>
    </source>
</evidence>
<name>A0AAE9SIF8_9SPIR</name>
<organism evidence="3 4">
    <name type="scientific">Treponema putidum</name>
    <dbReference type="NCBI Taxonomy" id="221027"/>
    <lineage>
        <taxon>Bacteria</taxon>
        <taxon>Pseudomonadati</taxon>
        <taxon>Spirochaetota</taxon>
        <taxon>Spirochaetia</taxon>
        <taxon>Spirochaetales</taxon>
        <taxon>Treponemataceae</taxon>
        <taxon>Treponema</taxon>
    </lineage>
</organism>
<evidence type="ECO:0000313" key="4">
    <source>
        <dbReference type="Proteomes" id="UP001058682"/>
    </source>
</evidence>
<dbReference type="CDD" id="cd06223">
    <property type="entry name" value="PRTases_typeI"/>
    <property type="match status" value="1"/>
</dbReference>
<dbReference type="InterPro" id="IPR000836">
    <property type="entry name" value="PRTase_dom"/>
</dbReference>
<dbReference type="InterPro" id="IPR029057">
    <property type="entry name" value="PRTase-like"/>
</dbReference>
<dbReference type="AlphaFoldDB" id="A0AAE9SIF8"/>